<gene>
    <name evidence="1" type="ORF">S12H4_31039</name>
</gene>
<proteinExistence type="predicted"/>
<dbReference type="EMBL" id="BARW01018079">
    <property type="protein sequence ID" value="GAI94739.1"/>
    <property type="molecule type" value="Genomic_DNA"/>
</dbReference>
<name>X1UQV2_9ZZZZ</name>
<organism evidence="1">
    <name type="scientific">marine sediment metagenome</name>
    <dbReference type="NCBI Taxonomy" id="412755"/>
    <lineage>
        <taxon>unclassified sequences</taxon>
        <taxon>metagenomes</taxon>
        <taxon>ecological metagenomes</taxon>
    </lineage>
</organism>
<accession>X1UQV2</accession>
<dbReference type="AlphaFoldDB" id="X1UQV2"/>
<evidence type="ECO:0000313" key="1">
    <source>
        <dbReference type="EMBL" id="GAI94739.1"/>
    </source>
</evidence>
<reference evidence="1" key="1">
    <citation type="journal article" date="2014" name="Front. Microbiol.">
        <title>High frequency of phylogenetically diverse reductive dehalogenase-homologous genes in deep subseafloor sedimentary metagenomes.</title>
        <authorList>
            <person name="Kawai M."/>
            <person name="Futagami T."/>
            <person name="Toyoda A."/>
            <person name="Takaki Y."/>
            <person name="Nishi S."/>
            <person name="Hori S."/>
            <person name="Arai W."/>
            <person name="Tsubouchi T."/>
            <person name="Morono Y."/>
            <person name="Uchiyama I."/>
            <person name="Ito T."/>
            <person name="Fujiyama A."/>
            <person name="Inagaki F."/>
            <person name="Takami H."/>
        </authorList>
    </citation>
    <scope>NUCLEOTIDE SEQUENCE</scope>
    <source>
        <strain evidence="1">Expedition CK06-06</strain>
    </source>
</reference>
<comment type="caution">
    <text evidence="1">The sequence shown here is derived from an EMBL/GenBank/DDBJ whole genome shotgun (WGS) entry which is preliminary data.</text>
</comment>
<protein>
    <submittedName>
        <fullName evidence="1">Uncharacterized protein</fullName>
    </submittedName>
</protein>
<sequence length="50" mass="5669">MPPSEKDLAYLWDMLEAAKVIYTFTIDQSMIDSKSDQASSDHMILFISAI</sequence>